<feature type="transmembrane region" description="Helical" evidence="6">
    <location>
        <begin position="20"/>
        <end position="42"/>
    </location>
</feature>
<dbReference type="OrthoDB" id="8478503at2"/>
<evidence type="ECO:0000256" key="5">
    <source>
        <dbReference type="ARBA" id="ARBA00023136"/>
    </source>
</evidence>
<keyword evidence="5 6" id="KW-0472">Membrane</keyword>
<feature type="transmembrane region" description="Helical" evidence="6">
    <location>
        <begin position="109"/>
        <end position="126"/>
    </location>
</feature>
<evidence type="ECO:0000256" key="6">
    <source>
        <dbReference type="SAM" id="Phobius"/>
    </source>
</evidence>
<keyword evidence="9" id="KW-1185">Reference proteome</keyword>
<keyword evidence="4 6" id="KW-1133">Transmembrane helix</keyword>
<evidence type="ECO:0000256" key="4">
    <source>
        <dbReference type="ARBA" id="ARBA00022989"/>
    </source>
</evidence>
<dbReference type="InterPro" id="IPR037185">
    <property type="entry name" value="EmrE-like"/>
</dbReference>
<dbReference type="Pfam" id="PF00892">
    <property type="entry name" value="EamA"/>
    <property type="match status" value="2"/>
</dbReference>
<comment type="similarity">
    <text evidence="2">Belongs to the drug/metabolite transporter (DMT) superfamily. 10 TMS drug/metabolite exporter (DME) (TC 2.A.7.3) family.</text>
</comment>
<feature type="transmembrane region" description="Helical" evidence="6">
    <location>
        <begin position="133"/>
        <end position="153"/>
    </location>
</feature>
<feature type="transmembrane region" description="Helical" evidence="6">
    <location>
        <begin position="85"/>
        <end position="103"/>
    </location>
</feature>
<keyword evidence="3 6" id="KW-0812">Transmembrane</keyword>
<dbReference type="PANTHER" id="PTHR22911">
    <property type="entry name" value="ACYL-MALONYL CONDENSING ENZYME-RELATED"/>
    <property type="match status" value="1"/>
</dbReference>
<evidence type="ECO:0000313" key="8">
    <source>
        <dbReference type="EMBL" id="PYF09171.1"/>
    </source>
</evidence>
<feature type="domain" description="EamA" evidence="7">
    <location>
        <begin position="16"/>
        <end position="149"/>
    </location>
</feature>
<feature type="transmembrane region" description="Helical" evidence="6">
    <location>
        <begin position="165"/>
        <end position="184"/>
    </location>
</feature>
<gene>
    <name evidence="8" type="ORF">C8J30_11044</name>
</gene>
<evidence type="ECO:0000256" key="3">
    <source>
        <dbReference type="ARBA" id="ARBA00022692"/>
    </source>
</evidence>
<dbReference type="EMBL" id="QJTK01000010">
    <property type="protein sequence ID" value="PYF09171.1"/>
    <property type="molecule type" value="Genomic_DNA"/>
</dbReference>
<dbReference type="AlphaFoldDB" id="A0A318TW95"/>
<protein>
    <submittedName>
        <fullName evidence="8">EamA domain-containing membrane protein RarD</fullName>
    </submittedName>
</protein>
<name>A0A318TW95_9RHOB</name>
<accession>A0A318TW95</accession>
<feature type="transmembrane region" description="Helical" evidence="6">
    <location>
        <begin position="196"/>
        <end position="218"/>
    </location>
</feature>
<dbReference type="PANTHER" id="PTHR22911:SF6">
    <property type="entry name" value="SOLUTE CARRIER FAMILY 35 MEMBER G1"/>
    <property type="match status" value="1"/>
</dbReference>
<evidence type="ECO:0000256" key="1">
    <source>
        <dbReference type="ARBA" id="ARBA00004141"/>
    </source>
</evidence>
<comment type="caution">
    <text evidence="8">The sequence shown here is derived from an EMBL/GenBank/DDBJ whole genome shotgun (WGS) entry which is preliminary data.</text>
</comment>
<feature type="transmembrane region" description="Helical" evidence="6">
    <location>
        <begin position="253"/>
        <end position="272"/>
    </location>
</feature>
<evidence type="ECO:0000256" key="2">
    <source>
        <dbReference type="ARBA" id="ARBA00009853"/>
    </source>
</evidence>
<dbReference type="Proteomes" id="UP000247727">
    <property type="component" value="Unassembled WGS sequence"/>
</dbReference>
<organism evidence="8 9">
    <name type="scientific">Rhodobacter viridis</name>
    <dbReference type="NCBI Taxonomy" id="1054202"/>
    <lineage>
        <taxon>Bacteria</taxon>
        <taxon>Pseudomonadati</taxon>
        <taxon>Pseudomonadota</taxon>
        <taxon>Alphaproteobacteria</taxon>
        <taxon>Rhodobacterales</taxon>
        <taxon>Rhodobacter group</taxon>
        <taxon>Rhodobacter</taxon>
    </lineage>
</organism>
<reference evidence="8 9" key="1">
    <citation type="submission" date="2018-06" db="EMBL/GenBank/DDBJ databases">
        <title>Genomic Encyclopedia of Type Strains, Phase III (KMG-III): the genomes of soil and plant-associated and newly described type strains.</title>
        <authorList>
            <person name="Whitman W."/>
        </authorList>
    </citation>
    <scope>NUCLEOTIDE SEQUENCE [LARGE SCALE GENOMIC DNA]</scope>
    <source>
        <strain evidence="8 9">JA737</strain>
    </source>
</reference>
<feature type="transmembrane region" description="Helical" evidence="6">
    <location>
        <begin position="278"/>
        <end position="296"/>
    </location>
</feature>
<dbReference type="GO" id="GO:0016020">
    <property type="term" value="C:membrane"/>
    <property type="evidence" value="ECO:0007669"/>
    <property type="project" value="UniProtKB-SubCell"/>
</dbReference>
<feature type="domain" description="EamA" evidence="7">
    <location>
        <begin position="165"/>
        <end position="295"/>
    </location>
</feature>
<feature type="transmembrane region" description="Helical" evidence="6">
    <location>
        <begin position="48"/>
        <end position="65"/>
    </location>
</feature>
<feature type="transmembrane region" description="Helical" evidence="6">
    <location>
        <begin position="224"/>
        <end position="241"/>
    </location>
</feature>
<comment type="subcellular location">
    <subcellularLocation>
        <location evidence="1">Membrane</location>
        <topology evidence="1">Multi-pass membrane protein</topology>
    </subcellularLocation>
</comment>
<evidence type="ECO:0000313" key="9">
    <source>
        <dbReference type="Proteomes" id="UP000247727"/>
    </source>
</evidence>
<sequence>MSAPSPAASLHPNPVTGIALKILSVLVFIAMSTVIKVLAPHIPPGETVFFRSFFAIPVILAWLVWRRELSVGLKVRAPMGHVWRGVAGTSAMGLGFAGLAFLPLPEVTALGYAAPLLTVIFAAMFLGEEVRAFRLSAVALGLVGVLIVLWPRLGSFEGANPTATLGAMLVIMGATFAALAQVFIRKMVATERTSAIVFWFSVTSATLSLISVPFGWVAPSPYEATLLISCGFLGGLGQILLTSSYRFADASIVAPFEYVSMLFALGIGYWMFAEVPTLWMLGGAGLIIAAGVMIIWREHALGLERQRARKAVTPQG</sequence>
<evidence type="ECO:0000259" key="7">
    <source>
        <dbReference type="Pfam" id="PF00892"/>
    </source>
</evidence>
<dbReference type="InterPro" id="IPR000620">
    <property type="entry name" value="EamA_dom"/>
</dbReference>
<dbReference type="RefSeq" id="WP_110806252.1">
    <property type="nucleotide sequence ID" value="NZ_QJTK01000010.1"/>
</dbReference>
<dbReference type="SUPFAM" id="SSF103481">
    <property type="entry name" value="Multidrug resistance efflux transporter EmrE"/>
    <property type="match status" value="2"/>
</dbReference>
<proteinExistence type="inferred from homology"/>